<keyword evidence="2" id="KW-0653">Protein transport</keyword>
<dbReference type="InterPro" id="IPR019515">
    <property type="entry name" value="VPS54_N"/>
</dbReference>
<feature type="domain" description="Vacuolar protein sorting-associated protein 54 N-terminal" evidence="6">
    <location>
        <begin position="130"/>
        <end position="420"/>
    </location>
</feature>
<dbReference type="InterPro" id="IPR019514">
    <property type="entry name" value="Syndetin_C"/>
</dbReference>
<proteinExistence type="predicted"/>
<dbReference type="Pfam" id="PF10474">
    <property type="entry name" value="Syndetin_C"/>
    <property type="match status" value="2"/>
</dbReference>
<evidence type="ECO:0000259" key="6">
    <source>
        <dbReference type="Pfam" id="PF10475"/>
    </source>
</evidence>
<keyword evidence="1" id="KW-0813">Transport</keyword>
<keyword evidence="3" id="KW-0175">Coiled coil</keyword>
<evidence type="ECO:0000313" key="7">
    <source>
        <dbReference type="EMBL" id="AAS79598.1"/>
    </source>
</evidence>
<dbReference type="PANTHER" id="PTHR13258:SF0">
    <property type="entry name" value="SYNDETIN"/>
    <property type="match status" value="1"/>
</dbReference>
<reference evidence="7" key="1">
    <citation type="journal article" date="2004" name="Breed. Sci.">
        <title>Molecular Characterization of a 313-kb Genomic Region Containing the Self-incompatibility Locus of Ipomoea trifida, a Diploid Relative of Sweet Potato.</title>
        <authorList>
            <person name="Tomita R.N."/>
            <person name="Suzuki G."/>
            <person name="Yoshida K."/>
            <person name="Yano Y."/>
            <person name="Tsuchiya T."/>
            <person name="Kakeda K."/>
            <person name="Mukai Y."/>
            <person name="Kowyama Y."/>
        </authorList>
    </citation>
    <scope>NUCLEOTIDE SEQUENCE</scope>
</reference>
<dbReference type="GO" id="GO:0032456">
    <property type="term" value="P:endocytic recycling"/>
    <property type="evidence" value="ECO:0007669"/>
    <property type="project" value="InterPro"/>
</dbReference>
<evidence type="ECO:0000256" key="1">
    <source>
        <dbReference type="ARBA" id="ARBA00022448"/>
    </source>
</evidence>
<sequence>MQSNSLPFPLIPLTLFNGGELSEGGFELSRYLFLGSLLFSSPGGTAGGMDLSKVGEKIFSSVRSARSLGLLPASPSDRPEVPARAAAAAAVARVLAGLPPHQRHNLSSSSEELSSEELSSIYGSKPSKVLDDLEEEFYEEDFDPVRHVLEHIPTDENELAYFEEKAASRLAQLDRIAERLSRHVMQHHEVMVKGMNLVRELERDLKVANVICMNGRRHLTSSRNEISRDLIVHRNSKKKQALLDMLPILTELRHALDMQVALETLVEEGNFSKAFQVLSEYLQIMDSLSQLSAVQEMSHGVEVWLGKTLQKLDALLLGVCQDFKEESYTTVVDAYALIGDVSGLAEKIQSFFMQEVLSDTHSVLKTLVQKDFENSNVQGARLTYSDLCIQMPESKFRQCLLATLAVLFKLMCSYHAILSFQPVDKILCEVFCDINVSACQTLAMDKKQGEVFALAGDIQHVGTIAQTPVVSSTGEMPATCVSLTDNIAAFHPSNIDNGEEVRDGGETASSSGSPWFQLRKDAATFVSQTLHRGRRNLWQLTTSRVAVLLSSPVVCSTSIHQFLTMYEDLNTFILAGEAFCGSEAVEFRQKVKFVCESYFASFHRQNIYALKLVLEKENWLILPPEVTQVVSFAGLIGDGAALIASTSNSLDTRLGHAHKSNDLAQTNSKRSGFSNWLKNENPFLVKLNCSSNEYTDSYFPGSPSSREVGSSNGSYFKKDSTQENHAENHMNGSPSLSEDENEDLHADFIDEDSQLPSRISKPSRSRHRSTLSNDEEMTAQTGSSLTLLRLMDKYARLMQKLEFVNVELFKGISQLFGIFFHFVFESFVNQSTLPGGKVLTDMLPHKLKTALSRITQDCDQWMKPQSSPFNSSSPTSSNTPFTHMDVTPTSPPSLLAGASFSLKERCAGADTISLVARLLHRSKAHLQSMLLKKNSATVEDFYVHLVDVVPDLVEHIHRTTARLFLHINGYVDRIANAKWELKDLGLEHNGYKIFCRWKEALATRSGNMTTFTNCPTSVTIVATADCRIVMFSSYLRFSLLMIFSNMSCVNEKSSARQAEAPSANSSPRISMGAKVRSTAELVMQGVKISAFMKKEKMAVELTRVYVDLLLGEFKHYKTRLVTGGIQKEVQDLLLEYGLDNVAETLVEGLSRVKRCTDEGRALMSLDLQVLINGLKHFVSVDVRPKLQIVETFIKAYYLPETEFVHWSRAHPEYSKSQVVGLVNLVATMKGWKRKTRLEVLEKIE</sequence>
<dbReference type="GO" id="GO:1990745">
    <property type="term" value="C:EARP complex"/>
    <property type="evidence" value="ECO:0007669"/>
    <property type="project" value="InterPro"/>
</dbReference>
<dbReference type="GO" id="GO:0000149">
    <property type="term" value="F:SNARE binding"/>
    <property type="evidence" value="ECO:0007669"/>
    <property type="project" value="TreeGrafter"/>
</dbReference>
<feature type="region of interest" description="Disordered" evidence="4">
    <location>
        <begin position="698"/>
        <end position="778"/>
    </location>
</feature>
<evidence type="ECO:0000259" key="5">
    <source>
        <dbReference type="Pfam" id="PF10474"/>
    </source>
</evidence>
<feature type="domain" description="Syndetin C-terminal" evidence="5">
    <location>
        <begin position="900"/>
        <end position="991"/>
    </location>
</feature>
<dbReference type="GO" id="GO:0015031">
    <property type="term" value="P:protein transport"/>
    <property type="evidence" value="ECO:0007669"/>
    <property type="project" value="UniProtKB-KW"/>
</dbReference>
<protein>
    <recommendedName>
        <fullName evidence="8">Syndetin</fullName>
    </recommendedName>
</protein>
<feature type="compositionally biased region" description="Basic and acidic residues" evidence="4">
    <location>
        <begin position="716"/>
        <end position="728"/>
    </location>
</feature>
<dbReference type="GO" id="GO:0005829">
    <property type="term" value="C:cytosol"/>
    <property type="evidence" value="ECO:0007669"/>
    <property type="project" value="GOC"/>
</dbReference>
<dbReference type="Pfam" id="PF10475">
    <property type="entry name" value="Vps54_N"/>
    <property type="match status" value="1"/>
</dbReference>
<feature type="domain" description="Syndetin C-terminal" evidence="5">
    <location>
        <begin position="1102"/>
        <end position="1244"/>
    </location>
</feature>
<organism evidence="7">
    <name type="scientific">Ipomoea trifida</name>
    <name type="common">Morning glory</name>
    <dbReference type="NCBI Taxonomy" id="35884"/>
    <lineage>
        <taxon>Eukaryota</taxon>
        <taxon>Viridiplantae</taxon>
        <taxon>Streptophyta</taxon>
        <taxon>Embryophyta</taxon>
        <taxon>Tracheophyta</taxon>
        <taxon>Spermatophyta</taxon>
        <taxon>Magnoliopsida</taxon>
        <taxon>eudicotyledons</taxon>
        <taxon>Gunneridae</taxon>
        <taxon>Pentapetalae</taxon>
        <taxon>asterids</taxon>
        <taxon>lamiids</taxon>
        <taxon>Solanales</taxon>
        <taxon>Convolvulaceae</taxon>
        <taxon>Ipomoeeae</taxon>
        <taxon>Ipomoea</taxon>
    </lineage>
</organism>
<dbReference type="InterPro" id="IPR040047">
    <property type="entry name" value="VPS50"/>
</dbReference>
<evidence type="ECO:0000256" key="2">
    <source>
        <dbReference type="ARBA" id="ARBA00022927"/>
    </source>
</evidence>
<dbReference type="AlphaFoldDB" id="Q6JJ34"/>
<dbReference type="EMBL" id="AH013750">
    <property type="protein sequence ID" value="AAS79598.1"/>
    <property type="molecule type" value="Genomic_DNA"/>
</dbReference>
<name>Q6JJ34_IPOTF</name>
<dbReference type="PANTHER" id="PTHR13258">
    <property type="entry name" value="SYNDETIN"/>
    <property type="match status" value="1"/>
</dbReference>
<evidence type="ECO:0000256" key="4">
    <source>
        <dbReference type="SAM" id="MobiDB-lite"/>
    </source>
</evidence>
<evidence type="ECO:0008006" key="8">
    <source>
        <dbReference type="Google" id="ProtNLM"/>
    </source>
</evidence>
<dbReference type="GO" id="GO:0042147">
    <property type="term" value="P:retrograde transport, endosome to Golgi"/>
    <property type="evidence" value="ECO:0007669"/>
    <property type="project" value="InterPro"/>
</dbReference>
<accession>Q6JJ34</accession>
<feature type="compositionally biased region" description="Polar residues" evidence="4">
    <location>
        <begin position="702"/>
        <end position="714"/>
    </location>
</feature>
<evidence type="ECO:0000256" key="3">
    <source>
        <dbReference type="ARBA" id="ARBA00023054"/>
    </source>
</evidence>